<dbReference type="EMBL" id="JBHSDL010000014">
    <property type="protein sequence ID" value="MFC4375020.1"/>
    <property type="molecule type" value="Genomic_DNA"/>
</dbReference>
<dbReference type="InterPro" id="IPR050266">
    <property type="entry name" value="AB_hydrolase_sf"/>
</dbReference>
<evidence type="ECO:0000259" key="1">
    <source>
        <dbReference type="Pfam" id="PF00561"/>
    </source>
</evidence>
<dbReference type="GO" id="GO:0016787">
    <property type="term" value="F:hydrolase activity"/>
    <property type="evidence" value="ECO:0007669"/>
    <property type="project" value="UniProtKB-KW"/>
</dbReference>
<name>A0ABV8VK02_9NOCA</name>
<keyword evidence="2" id="KW-0378">Hydrolase</keyword>
<dbReference type="PRINTS" id="PR00111">
    <property type="entry name" value="ABHYDROLASE"/>
</dbReference>
<dbReference type="Proteomes" id="UP001595844">
    <property type="component" value="Unassembled WGS sequence"/>
</dbReference>
<dbReference type="Pfam" id="PF00561">
    <property type="entry name" value="Abhydrolase_1"/>
    <property type="match status" value="1"/>
</dbReference>
<protein>
    <submittedName>
        <fullName evidence="2">Alpha/beta fold hydrolase</fullName>
    </submittedName>
</protein>
<dbReference type="InterPro" id="IPR029058">
    <property type="entry name" value="AB_hydrolase_fold"/>
</dbReference>
<keyword evidence="3" id="KW-1185">Reference proteome</keyword>
<evidence type="ECO:0000313" key="2">
    <source>
        <dbReference type="EMBL" id="MFC4375020.1"/>
    </source>
</evidence>
<dbReference type="Gene3D" id="3.40.50.1820">
    <property type="entry name" value="alpha/beta hydrolase"/>
    <property type="match status" value="1"/>
</dbReference>
<feature type="domain" description="AB hydrolase-1" evidence="1">
    <location>
        <begin position="18"/>
        <end position="138"/>
    </location>
</feature>
<organism evidence="2 3">
    <name type="scientific">Nocardia halotolerans</name>
    <dbReference type="NCBI Taxonomy" id="1755878"/>
    <lineage>
        <taxon>Bacteria</taxon>
        <taxon>Bacillati</taxon>
        <taxon>Actinomycetota</taxon>
        <taxon>Actinomycetes</taxon>
        <taxon>Mycobacteriales</taxon>
        <taxon>Nocardiaceae</taxon>
        <taxon>Nocardia</taxon>
    </lineage>
</organism>
<reference evidence="3" key="1">
    <citation type="journal article" date="2019" name="Int. J. Syst. Evol. Microbiol.">
        <title>The Global Catalogue of Microorganisms (GCM) 10K type strain sequencing project: providing services to taxonomists for standard genome sequencing and annotation.</title>
        <authorList>
            <consortium name="The Broad Institute Genomics Platform"/>
            <consortium name="The Broad Institute Genome Sequencing Center for Infectious Disease"/>
            <person name="Wu L."/>
            <person name="Ma J."/>
        </authorList>
    </citation>
    <scope>NUCLEOTIDE SEQUENCE [LARGE SCALE GENOMIC DNA]</scope>
    <source>
        <strain evidence="3">IBRC-M 10490</strain>
    </source>
</reference>
<accession>A0ABV8VK02</accession>
<dbReference type="SUPFAM" id="SSF53474">
    <property type="entry name" value="alpha/beta-Hydrolases"/>
    <property type="match status" value="1"/>
</dbReference>
<comment type="caution">
    <text evidence="2">The sequence shown here is derived from an EMBL/GenBank/DDBJ whole genome shotgun (WGS) entry which is preliminary data.</text>
</comment>
<proteinExistence type="predicted"/>
<gene>
    <name evidence="2" type="ORF">ACFO5K_13020</name>
</gene>
<dbReference type="RefSeq" id="WP_378561019.1">
    <property type="nucleotide sequence ID" value="NZ_JBHSDL010000014.1"/>
</dbReference>
<dbReference type="PANTHER" id="PTHR43798">
    <property type="entry name" value="MONOACYLGLYCEROL LIPASE"/>
    <property type="match status" value="1"/>
</dbReference>
<dbReference type="InterPro" id="IPR000073">
    <property type="entry name" value="AB_hydrolase_1"/>
</dbReference>
<sequence>MHHNHADIHFTDTGAGDPLVLSHGFLMDATMFDRTRDAFVAAGFRVITVDARGCGRTESDPMAPFTYWDLADDIAAVLDHLDISGPAVLGGMSQGGYTCLRFALRYPDRTRALILASTMARANTTEETAQYRAMAAAWTDPAIPLEPQARALAPLLIGGTPEDQEHWVRRWLAAPDRARTIAAWENLATRDEITHRATEIDCPALVLRGHADEAGGTADDASALTELLSGTAGVSAVIAGTTAGHGVWWTHPRPVAAAILSFLQRLPAAERSNSQ</sequence>
<evidence type="ECO:0000313" key="3">
    <source>
        <dbReference type="Proteomes" id="UP001595844"/>
    </source>
</evidence>